<dbReference type="Gene3D" id="1.20.120.160">
    <property type="entry name" value="HPT domain"/>
    <property type="match status" value="1"/>
</dbReference>
<dbReference type="SUPFAM" id="SSF47384">
    <property type="entry name" value="Homodimeric domain of signal transducing histidine kinase"/>
    <property type="match status" value="1"/>
</dbReference>
<feature type="compositionally biased region" description="Acidic residues" evidence="13">
    <location>
        <begin position="142"/>
        <end position="152"/>
    </location>
</feature>
<reference evidence="18" key="1">
    <citation type="journal article" date="2019" name="Int. J. Syst. Evol. Microbiol.">
        <title>The Global Catalogue of Microorganisms (GCM) 10K type strain sequencing project: providing services to taxonomists for standard genome sequencing and annotation.</title>
        <authorList>
            <consortium name="The Broad Institute Genomics Platform"/>
            <consortium name="The Broad Institute Genome Sequencing Center for Infectious Disease"/>
            <person name="Wu L."/>
            <person name="Ma J."/>
        </authorList>
    </citation>
    <scope>NUCLEOTIDE SEQUENCE [LARGE SCALE GENOMIC DNA]</scope>
    <source>
        <strain evidence="18">KCTC 42984</strain>
    </source>
</reference>
<feature type="modified residue" description="Phosphohistidine" evidence="12">
    <location>
        <position position="46"/>
    </location>
</feature>
<dbReference type="InterPro" id="IPR036061">
    <property type="entry name" value="CheW-like_dom_sf"/>
</dbReference>
<dbReference type="RefSeq" id="WP_379508403.1">
    <property type="nucleotide sequence ID" value="NZ_JBHRTQ010000002.1"/>
</dbReference>
<evidence type="ECO:0000256" key="9">
    <source>
        <dbReference type="ARBA" id="ARBA00022840"/>
    </source>
</evidence>
<dbReference type="InterPro" id="IPR036641">
    <property type="entry name" value="HPT_dom_sf"/>
</dbReference>
<evidence type="ECO:0000259" key="14">
    <source>
        <dbReference type="PROSITE" id="PS50109"/>
    </source>
</evidence>
<name>A0ABV7IK04_9SPHN</name>
<evidence type="ECO:0000313" key="18">
    <source>
        <dbReference type="Proteomes" id="UP001595604"/>
    </source>
</evidence>
<dbReference type="PROSITE" id="PS50851">
    <property type="entry name" value="CHEW"/>
    <property type="match status" value="1"/>
</dbReference>
<dbReference type="PANTHER" id="PTHR43395">
    <property type="entry name" value="SENSOR HISTIDINE KINASE CHEA"/>
    <property type="match status" value="1"/>
</dbReference>
<evidence type="ECO:0000259" key="15">
    <source>
        <dbReference type="PROSITE" id="PS50851"/>
    </source>
</evidence>
<keyword evidence="18" id="KW-1185">Reference proteome</keyword>
<gene>
    <name evidence="17" type="ORF">ACFOD9_01980</name>
</gene>
<evidence type="ECO:0000256" key="1">
    <source>
        <dbReference type="ARBA" id="ARBA00000085"/>
    </source>
</evidence>
<feature type="compositionally biased region" description="Low complexity" evidence="13">
    <location>
        <begin position="131"/>
        <end position="140"/>
    </location>
</feature>
<dbReference type="SMART" id="SM01231">
    <property type="entry name" value="H-kinase_dim"/>
    <property type="match status" value="1"/>
</dbReference>
<evidence type="ECO:0000256" key="12">
    <source>
        <dbReference type="PROSITE-ProRule" id="PRU00110"/>
    </source>
</evidence>
<feature type="region of interest" description="Disordered" evidence="13">
    <location>
        <begin position="124"/>
        <end position="152"/>
    </location>
</feature>
<dbReference type="CDD" id="cd16916">
    <property type="entry name" value="HATPase_CheA-like"/>
    <property type="match status" value="1"/>
</dbReference>
<evidence type="ECO:0000256" key="4">
    <source>
        <dbReference type="ARBA" id="ARBA00022500"/>
    </source>
</evidence>
<evidence type="ECO:0000256" key="8">
    <source>
        <dbReference type="ARBA" id="ARBA00022777"/>
    </source>
</evidence>
<keyword evidence="4" id="KW-0145">Chemotaxis</keyword>
<evidence type="ECO:0000256" key="2">
    <source>
        <dbReference type="ARBA" id="ARBA00012438"/>
    </source>
</evidence>
<organism evidence="17 18">
    <name type="scientific">Novosphingobium bradum</name>
    <dbReference type="NCBI Taxonomy" id="1737444"/>
    <lineage>
        <taxon>Bacteria</taxon>
        <taxon>Pseudomonadati</taxon>
        <taxon>Pseudomonadota</taxon>
        <taxon>Alphaproteobacteria</taxon>
        <taxon>Sphingomonadales</taxon>
        <taxon>Sphingomonadaceae</taxon>
        <taxon>Novosphingobium</taxon>
    </lineage>
</organism>
<dbReference type="InterPro" id="IPR004358">
    <property type="entry name" value="Sig_transdc_His_kin-like_C"/>
</dbReference>
<dbReference type="PANTHER" id="PTHR43395:SF10">
    <property type="entry name" value="CHEMOTAXIS PROTEIN CHEA"/>
    <property type="match status" value="1"/>
</dbReference>
<feature type="domain" description="Histidine kinase" evidence="14">
    <location>
        <begin position="380"/>
        <end position="580"/>
    </location>
</feature>
<comment type="function">
    <text evidence="11">Involved in the transmission of sensory signals from the chemoreceptors to the flagellar motors. CheA is autophosphorylated; it can transfer its phosphate group to either CheB or CheY.</text>
</comment>
<evidence type="ECO:0000256" key="5">
    <source>
        <dbReference type="ARBA" id="ARBA00022553"/>
    </source>
</evidence>
<dbReference type="PROSITE" id="PS50894">
    <property type="entry name" value="HPT"/>
    <property type="match status" value="1"/>
</dbReference>
<dbReference type="InterPro" id="IPR036097">
    <property type="entry name" value="HisK_dim/P_sf"/>
</dbReference>
<dbReference type="SMART" id="SM00387">
    <property type="entry name" value="HATPase_c"/>
    <property type="match status" value="1"/>
</dbReference>
<feature type="region of interest" description="Disordered" evidence="13">
    <location>
        <begin position="267"/>
        <end position="303"/>
    </location>
</feature>
<evidence type="ECO:0000256" key="10">
    <source>
        <dbReference type="ARBA" id="ARBA00023012"/>
    </source>
</evidence>
<dbReference type="Proteomes" id="UP001595604">
    <property type="component" value="Unassembled WGS sequence"/>
</dbReference>
<dbReference type="Gene3D" id="3.30.565.10">
    <property type="entry name" value="Histidine kinase-like ATPase, C-terminal domain"/>
    <property type="match status" value="1"/>
</dbReference>
<feature type="domain" description="HPt" evidence="16">
    <location>
        <begin position="1"/>
        <end position="103"/>
    </location>
</feature>
<dbReference type="InterPro" id="IPR008207">
    <property type="entry name" value="Sig_transdc_His_kin_Hpt_dom"/>
</dbReference>
<dbReference type="CDD" id="cd00088">
    <property type="entry name" value="HPT"/>
    <property type="match status" value="1"/>
</dbReference>
<dbReference type="Pfam" id="PF01627">
    <property type="entry name" value="Hpt"/>
    <property type="match status" value="1"/>
</dbReference>
<dbReference type="InterPro" id="IPR004105">
    <property type="entry name" value="CheA-like_dim"/>
</dbReference>
<evidence type="ECO:0000256" key="13">
    <source>
        <dbReference type="SAM" id="MobiDB-lite"/>
    </source>
</evidence>
<keyword evidence="7" id="KW-0547">Nucleotide-binding</keyword>
<dbReference type="InterPro" id="IPR005467">
    <property type="entry name" value="His_kinase_dom"/>
</dbReference>
<sequence length="725" mass="75874">MTHEEIQQIFFVECEESLAAAEGGLAALREGTRDDDTVNAVFRAIHSIKGGAGAFGFAALQAYTHTFETLLSDVRDGTVEIAEPLVDLLLRALDTLSDHVSAAREGGEPPADAALLVELEQARTGAPATPAGDEAAQGEGPAEGEEAADDSCDADELGLDLDDMLNDLLGAGPRPEPEALPPAAPWRLRLRPHGAAMANGSEPLLLLRELARLGGECVACDTARVPQLEHLRIDEGYLDWTFQMPATVEETSARDLFDFNANEFDMATGPDDLPPAAARRADAPAGQGHSPATGQPPAPAPDLAVVRPVAAPPAQTPAEPATAVSPVAGATAGAGQSIRIDLAKLDRLIDSVGELVIAQAMMAQRLTGEGLAAGEELALLESLTRDIQENAMSIRAQPIGSVFSRVPRILRELAASTGKHVRLEVIGEATELDKTVIERLGEPLTHLIRNAVDHGIESAEERIAAGKNPEGTLTLAAEQRSGRIRIRITDDGKGIDRERVFAKAVEKGLIAPDAQLSREEIENLIFAPGFSTAVTVSNVSGRGVGMDVVRQNVKDLGGRITIETEPGQGTSFILTLPLTLAISDGMIISVGDQTLVVPLAHVVESLRPDGAAVQAMGADRQMLNVRGRFIPVIPVGKAIGATGCCASPETGVLIVVDSEVAGQAALLVDDISDQRQFVIKSLDANYRAVTGVAGATILGDGRVALILDVDGLVGAALRASERLAA</sequence>
<evidence type="ECO:0000259" key="16">
    <source>
        <dbReference type="PROSITE" id="PS50894"/>
    </source>
</evidence>
<keyword evidence="10" id="KW-0902">Two-component regulatory system</keyword>
<dbReference type="SMART" id="SM00073">
    <property type="entry name" value="HPT"/>
    <property type="match status" value="1"/>
</dbReference>
<dbReference type="Pfam" id="PF01584">
    <property type="entry name" value="CheW"/>
    <property type="match status" value="1"/>
</dbReference>
<dbReference type="InterPro" id="IPR002545">
    <property type="entry name" value="CheW-lke_dom"/>
</dbReference>
<accession>A0ABV7IK04</accession>
<dbReference type="SUPFAM" id="SSF47226">
    <property type="entry name" value="Histidine-containing phosphotransfer domain, HPT domain"/>
    <property type="match status" value="1"/>
</dbReference>
<dbReference type="Gene3D" id="2.30.30.40">
    <property type="entry name" value="SH3 Domains"/>
    <property type="match status" value="1"/>
</dbReference>
<dbReference type="EC" id="2.7.13.3" evidence="2"/>
<dbReference type="InterPro" id="IPR003594">
    <property type="entry name" value="HATPase_dom"/>
</dbReference>
<evidence type="ECO:0000256" key="3">
    <source>
        <dbReference type="ARBA" id="ARBA00021495"/>
    </source>
</evidence>
<dbReference type="PRINTS" id="PR00344">
    <property type="entry name" value="BCTRLSENSOR"/>
</dbReference>
<evidence type="ECO:0000256" key="7">
    <source>
        <dbReference type="ARBA" id="ARBA00022741"/>
    </source>
</evidence>
<dbReference type="Pfam" id="PF02895">
    <property type="entry name" value="H-kinase_dim"/>
    <property type="match status" value="1"/>
</dbReference>
<dbReference type="InterPro" id="IPR037006">
    <property type="entry name" value="CheA-like_homodim_sf"/>
</dbReference>
<dbReference type="CDD" id="cd00731">
    <property type="entry name" value="CheA_reg"/>
    <property type="match status" value="1"/>
</dbReference>
<keyword evidence="8" id="KW-0418">Kinase</keyword>
<dbReference type="PROSITE" id="PS50109">
    <property type="entry name" value="HIS_KIN"/>
    <property type="match status" value="1"/>
</dbReference>
<keyword evidence="6 17" id="KW-0808">Transferase</keyword>
<dbReference type="EMBL" id="JBHRTQ010000002">
    <property type="protein sequence ID" value="MFC3173013.1"/>
    <property type="molecule type" value="Genomic_DNA"/>
</dbReference>
<protein>
    <recommendedName>
        <fullName evidence="3">Chemotaxis protein CheA</fullName>
        <ecNumber evidence="2">2.7.13.3</ecNumber>
    </recommendedName>
</protein>
<dbReference type="Pfam" id="PF02518">
    <property type="entry name" value="HATPase_c"/>
    <property type="match status" value="1"/>
</dbReference>
<dbReference type="SMART" id="SM00260">
    <property type="entry name" value="CheW"/>
    <property type="match status" value="1"/>
</dbReference>
<feature type="domain" description="CheW-like" evidence="15">
    <location>
        <begin position="582"/>
        <end position="718"/>
    </location>
</feature>
<evidence type="ECO:0000313" key="17">
    <source>
        <dbReference type="EMBL" id="MFC3173013.1"/>
    </source>
</evidence>
<dbReference type="InterPro" id="IPR036890">
    <property type="entry name" value="HATPase_C_sf"/>
</dbReference>
<dbReference type="GO" id="GO:0004673">
    <property type="term" value="F:protein histidine kinase activity"/>
    <property type="evidence" value="ECO:0007669"/>
    <property type="project" value="UniProtKB-EC"/>
</dbReference>
<evidence type="ECO:0000256" key="11">
    <source>
        <dbReference type="ARBA" id="ARBA00035100"/>
    </source>
</evidence>
<dbReference type="SUPFAM" id="SSF55874">
    <property type="entry name" value="ATPase domain of HSP90 chaperone/DNA topoisomerase II/histidine kinase"/>
    <property type="match status" value="1"/>
</dbReference>
<dbReference type="SUPFAM" id="SSF50341">
    <property type="entry name" value="CheW-like"/>
    <property type="match status" value="1"/>
</dbReference>
<dbReference type="Gene3D" id="1.10.287.560">
    <property type="entry name" value="Histidine kinase CheA-like, homodimeric domain"/>
    <property type="match status" value="1"/>
</dbReference>
<keyword evidence="9" id="KW-0067">ATP-binding</keyword>
<proteinExistence type="predicted"/>
<dbReference type="InterPro" id="IPR051315">
    <property type="entry name" value="Bact_Chemotaxis_CheA"/>
</dbReference>
<evidence type="ECO:0000256" key="6">
    <source>
        <dbReference type="ARBA" id="ARBA00022679"/>
    </source>
</evidence>
<keyword evidence="5 12" id="KW-0597">Phosphoprotein</keyword>
<comment type="caution">
    <text evidence="17">The sequence shown here is derived from an EMBL/GenBank/DDBJ whole genome shotgun (WGS) entry which is preliminary data.</text>
</comment>
<comment type="catalytic activity">
    <reaction evidence="1">
        <text>ATP + protein L-histidine = ADP + protein N-phospho-L-histidine.</text>
        <dbReference type="EC" id="2.7.13.3"/>
    </reaction>
</comment>